<feature type="binding site" evidence="10">
    <location>
        <position position="119"/>
    </location>
    <ligand>
        <name>substrate</name>
    </ligand>
</feature>
<dbReference type="PIRSF" id="PIRSF000102">
    <property type="entry name" value="Lac_mal_DH"/>
    <property type="match status" value="1"/>
</dbReference>
<evidence type="ECO:0000313" key="16">
    <source>
        <dbReference type="Proteomes" id="UP000199259"/>
    </source>
</evidence>
<reference evidence="15 16" key="1">
    <citation type="submission" date="2016-10" db="EMBL/GenBank/DDBJ databases">
        <authorList>
            <person name="Varghese N."/>
            <person name="Submissions S."/>
        </authorList>
    </citation>
    <scope>NUCLEOTIDE SEQUENCE [LARGE SCALE GENOMIC DNA]</scope>
    <source>
        <strain evidence="15 16">PL 12/M</strain>
    </source>
</reference>
<evidence type="ECO:0000256" key="6">
    <source>
        <dbReference type="ARBA" id="ARBA00023002"/>
    </source>
</evidence>
<dbReference type="HAMAP" id="MF_00487">
    <property type="entry name" value="Malate_dehydrog_3"/>
    <property type="match status" value="1"/>
</dbReference>
<dbReference type="SUPFAM" id="SSF51735">
    <property type="entry name" value="NAD(P)-binding Rossmann-fold domains"/>
    <property type="match status" value="1"/>
</dbReference>
<dbReference type="OrthoDB" id="2596at2157"/>
<dbReference type="Gene3D" id="3.90.110.10">
    <property type="entry name" value="Lactate dehydrogenase/glycoside hydrolase, family 4, C-terminal"/>
    <property type="match status" value="1"/>
</dbReference>
<dbReference type="EMBL" id="FNCA01000002">
    <property type="protein sequence ID" value="SDF52210.1"/>
    <property type="molecule type" value="Genomic_DNA"/>
</dbReference>
<evidence type="ECO:0000256" key="11">
    <source>
        <dbReference type="PIRSR" id="PIRSR000102-3"/>
    </source>
</evidence>
<dbReference type="GO" id="GO:0004459">
    <property type="term" value="F:L-lactate dehydrogenase (NAD+) activity"/>
    <property type="evidence" value="ECO:0007669"/>
    <property type="project" value="TreeGrafter"/>
</dbReference>
<evidence type="ECO:0000256" key="8">
    <source>
        <dbReference type="ARBA" id="ARBA00048313"/>
    </source>
</evidence>
<proteinExistence type="inferred from homology"/>
<feature type="binding site" evidence="10">
    <location>
        <position position="81"/>
    </location>
    <ligand>
        <name>substrate</name>
    </ligand>
</feature>
<dbReference type="AlphaFoldDB" id="A0A7Z7AYM6"/>
<gene>
    <name evidence="15" type="ORF">SAMN04488589_0775</name>
</gene>
<dbReference type="GO" id="GO:0006089">
    <property type="term" value="P:lactate metabolic process"/>
    <property type="evidence" value="ECO:0007669"/>
    <property type="project" value="TreeGrafter"/>
</dbReference>
<dbReference type="InterPro" id="IPR011275">
    <property type="entry name" value="Malate_DH_type3"/>
</dbReference>
<keyword evidence="16" id="KW-1185">Reference proteome</keyword>
<dbReference type="GO" id="GO:0006099">
    <property type="term" value="P:tricarboxylic acid cycle"/>
    <property type="evidence" value="ECO:0007669"/>
    <property type="project" value="UniProtKB-KW"/>
</dbReference>
<evidence type="ECO:0000256" key="9">
    <source>
        <dbReference type="PIRSR" id="PIRSR000102-1"/>
    </source>
</evidence>
<comment type="function">
    <text evidence="1">Catalyzes the reversible oxidation of malate to oxaloacetate.</text>
</comment>
<sequence>MNKVSVIGSGNVGATTVQRLAELNIADVVMVDIVEGLPQGKALDILQAAPLMGYDVEVTGTNDYADITDSDIVVVTAGIARKPGMDRSDLLATNIKITQQVCENIQKYAPDSIIMTVTNPLDIITYAALRCTQFDRNRVFGMSGLLDSSRFASFIAKEMSCSVRDVSAMVLGGHGDSMVPLPEYSTVSGIPLSKLMDDETIKRIVDRTVNAGAEIVGHLKNGSAFYAPSAAITIMVEAILNDTKKIVPASAFLNGEYGQHDICLGVPVKLGRRGVEEIIELELTDEETSALQRSAEAVKKGIAIIRI</sequence>
<evidence type="ECO:0000313" key="15">
    <source>
        <dbReference type="EMBL" id="SDF52210.1"/>
    </source>
</evidence>
<feature type="binding site" evidence="10">
    <location>
        <position position="150"/>
    </location>
    <ligand>
        <name>substrate</name>
    </ligand>
</feature>
<dbReference type="GO" id="GO:0030060">
    <property type="term" value="F:L-malate dehydrogenase (NAD+) activity"/>
    <property type="evidence" value="ECO:0007669"/>
    <property type="project" value="UniProtKB-EC"/>
</dbReference>
<feature type="binding site" evidence="11">
    <location>
        <begin position="8"/>
        <end position="13"/>
    </location>
    <ligand>
        <name>NAD(+)</name>
        <dbReference type="ChEBI" id="CHEBI:57540"/>
    </ligand>
</feature>
<accession>A0A7Z7AYM6</accession>
<dbReference type="Pfam" id="PF00056">
    <property type="entry name" value="Ldh_1_N"/>
    <property type="match status" value="1"/>
</dbReference>
<dbReference type="InterPro" id="IPR001236">
    <property type="entry name" value="Lactate/malate_DH_N"/>
</dbReference>
<evidence type="ECO:0000256" key="1">
    <source>
        <dbReference type="ARBA" id="ARBA00003966"/>
    </source>
</evidence>
<dbReference type="Gene3D" id="3.40.50.720">
    <property type="entry name" value="NAD(P)-binding Rossmann-like Domain"/>
    <property type="match status" value="1"/>
</dbReference>
<dbReference type="SUPFAM" id="SSF56327">
    <property type="entry name" value="LDH C-terminal domain-like"/>
    <property type="match status" value="1"/>
</dbReference>
<keyword evidence="5" id="KW-0816">Tricarboxylic acid cycle</keyword>
<dbReference type="NCBIfam" id="TIGR01763">
    <property type="entry name" value="MalateDH_bact"/>
    <property type="match status" value="1"/>
</dbReference>
<evidence type="ECO:0000256" key="4">
    <source>
        <dbReference type="ARBA" id="ARBA00020382"/>
    </source>
</evidence>
<keyword evidence="7 11" id="KW-0520">NAD</keyword>
<comment type="similarity">
    <text evidence="2 12">Belongs to the LDH/MDH superfamily.</text>
</comment>
<dbReference type="PANTHER" id="PTHR43128">
    <property type="entry name" value="L-2-HYDROXYCARBOXYLATE DEHYDROGENASE (NAD(P)(+))"/>
    <property type="match status" value="1"/>
</dbReference>
<keyword evidence="6 12" id="KW-0560">Oxidoreductase</keyword>
<dbReference type="Proteomes" id="UP000199259">
    <property type="component" value="Unassembled WGS sequence"/>
</dbReference>
<feature type="binding site" evidence="10">
    <location>
        <position position="87"/>
    </location>
    <ligand>
        <name>substrate</name>
    </ligand>
</feature>
<evidence type="ECO:0000256" key="10">
    <source>
        <dbReference type="PIRSR" id="PIRSR000102-2"/>
    </source>
</evidence>
<feature type="binding site" evidence="11">
    <location>
        <begin position="117"/>
        <end position="119"/>
    </location>
    <ligand>
        <name>NAD(+)</name>
        <dbReference type="ChEBI" id="CHEBI:57540"/>
    </ligand>
</feature>
<dbReference type="InterPro" id="IPR015955">
    <property type="entry name" value="Lactate_DH/Glyco_Ohase_4_C"/>
</dbReference>
<dbReference type="InterPro" id="IPR036291">
    <property type="entry name" value="NAD(P)-bd_dom_sf"/>
</dbReference>
<dbReference type="InterPro" id="IPR022383">
    <property type="entry name" value="Lactate/malate_DH_C"/>
</dbReference>
<dbReference type="Pfam" id="PF02866">
    <property type="entry name" value="Ldh_1_C"/>
    <property type="match status" value="1"/>
</dbReference>
<protein>
    <recommendedName>
        <fullName evidence="4">Malate dehydrogenase</fullName>
        <ecNumber evidence="3">1.1.1.37</ecNumber>
    </recommendedName>
</protein>
<dbReference type="FunFam" id="3.40.50.720:FF:000018">
    <property type="entry name" value="Malate dehydrogenase"/>
    <property type="match status" value="1"/>
</dbReference>
<feature type="binding site" evidence="11">
    <location>
        <position position="94"/>
    </location>
    <ligand>
        <name>NAD(+)</name>
        <dbReference type="ChEBI" id="CHEBI:57540"/>
    </ligand>
</feature>
<evidence type="ECO:0000256" key="3">
    <source>
        <dbReference type="ARBA" id="ARBA00012995"/>
    </source>
</evidence>
<comment type="catalytic activity">
    <reaction evidence="8">
        <text>(S)-malate + NAD(+) = oxaloacetate + NADH + H(+)</text>
        <dbReference type="Rhea" id="RHEA:21432"/>
        <dbReference type="ChEBI" id="CHEBI:15378"/>
        <dbReference type="ChEBI" id="CHEBI:15589"/>
        <dbReference type="ChEBI" id="CHEBI:16452"/>
        <dbReference type="ChEBI" id="CHEBI:57540"/>
        <dbReference type="ChEBI" id="CHEBI:57945"/>
        <dbReference type="EC" id="1.1.1.37"/>
    </reaction>
</comment>
<dbReference type="EC" id="1.1.1.37" evidence="3"/>
<evidence type="ECO:0000259" key="13">
    <source>
        <dbReference type="Pfam" id="PF00056"/>
    </source>
</evidence>
<feature type="binding site" evidence="11">
    <location>
        <position position="32"/>
    </location>
    <ligand>
        <name>NAD(+)</name>
        <dbReference type="ChEBI" id="CHEBI:57540"/>
    </ligand>
</feature>
<feature type="domain" description="Lactate/malate dehydrogenase C-terminal" evidence="14">
    <location>
        <begin position="146"/>
        <end position="302"/>
    </location>
</feature>
<dbReference type="PANTHER" id="PTHR43128:SF16">
    <property type="entry name" value="L-LACTATE DEHYDROGENASE"/>
    <property type="match status" value="1"/>
</dbReference>
<evidence type="ECO:0000259" key="14">
    <source>
        <dbReference type="Pfam" id="PF02866"/>
    </source>
</evidence>
<dbReference type="PRINTS" id="PR00086">
    <property type="entry name" value="LLDHDRGNASE"/>
</dbReference>
<evidence type="ECO:0000256" key="7">
    <source>
        <dbReference type="ARBA" id="ARBA00023027"/>
    </source>
</evidence>
<name>A0A7Z7AYM6_9EURY</name>
<evidence type="ECO:0000256" key="2">
    <source>
        <dbReference type="ARBA" id="ARBA00008104"/>
    </source>
</evidence>
<dbReference type="FunFam" id="3.90.110.10:FF:000004">
    <property type="entry name" value="Malate dehydrogenase"/>
    <property type="match status" value="1"/>
</dbReference>
<evidence type="ECO:0000256" key="5">
    <source>
        <dbReference type="ARBA" id="ARBA00022532"/>
    </source>
</evidence>
<dbReference type="InterPro" id="IPR001557">
    <property type="entry name" value="L-lactate/malate_DH"/>
</dbReference>
<dbReference type="CDD" id="cd01339">
    <property type="entry name" value="LDH-like_MDH"/>
    <property type="match status" value="1"/>
</dbReference>
<comment type="caution">
    <text evidence="15">The sequence shown here is derived from an EMBL/GenBank/DDBJ whole genome shotgun (WGS) entry which is preliminary data.</text>
</comment>
<dbReference type="NCBIfam" id="NF004863">
    <property type="entry name" value="PRK06223.1"/>
    <property type="match status" value="1"/>
</dbReference>
<dbReference type="RefSeq" id="WP_091708854.1">
    <property type="nucleotide sequence ID" value="NZ_FNCA01000002.1"/>
</dbReference>
<feature type="active site" description="Proton acceptor" evidence="9">
    <location>
        <position position="174"/>
    </location>
</feature>
<evidence type="ECO:0000256" key="12">
    <source>
        <dbReference type="RuleBase" id="RU003369"/>
    </source>
</evidence>
<feature type="domain" description="Lactate/malate dehydrogenase N-terminal" evidence="13">
    <location>
        <begin position="3"/>
        <end position="141"/>
    </location>
</feature>
<organism evidence="15 16">
    <name type="scientific">Methanolobus vulcani</name>
    <dbReference type="NCBI Taxonomy" id="38026"/>
    <lineage>
        <taxon>Archaea</taxon>
        <taxon>Methanobacteriati</taxon>
        <taxon>Methanobacteriota</taxon>
        <taxon>Stenosarchaea group</taxon>
        <taxon>Methanomicrobia</taxon>
        <taxon>Methanosarcinales</taxon>
        <taxon>Methanosarcinaceae</taxon>
        <taxon>Methanolobus</taxon>
    </lineage>
</organism>